<evidence type="ECO:0000259" key="7">
    <source>
        <dbReference type="Pfam" id="PF00924"/>
    </source>
</evidence>
<reference evidence="8 9" key="1">
    <citation type="journal article" date="2019" name="Int. J. Syst. Evol. Microbiol.">
        <title>The Global Catalogue of Microorganisms (GCM) 10K type strain sequencing project: providing services to taxonomists for standard genome sequencing and annotation.</title>
        <authorList>
            <consortium name="The Broad Institute Genomics Platform"/>
            <consortium name="The Broad Institute Genome Sequencing Center for Infectious Disease"/>
            <person name="Wu L."/>
            <person name="Ma J."/>
        </authorList>
    </citation>
    <scope>NUCLEOTIDE SEQUENCE [LARGE SCALE GENOMIC DNA]</scope>
    <source>
        <strain evidence="8 9">JCM 13250</strain>
    </source>
</reference>
<feature type="transmembrane region" description="Helical" evidence="6">
    <location>
        <begin position="161"/>
        <end position="187"/>
    </location>
</feature>
<feature type="transmembrane region" description="Helical" evidence="6">
    <location>
        <begin position="12"/>
        <end position="33"/>
    </location>
</feature>
<dbReference type="Gene3D" id="1.10.287.1260">
    <property type="match status" value="1"/>
</dbReference>
<sequence length="389" mass="41625">MPQGLLDPVLSVGLVLGLVGVVLGGLALARRALRRLSRRVPMAGQLAFRAHRPARAFGVLVALAVGGSIVLPAGDGRDVTLSVLHLALVAAGAWLLTALLFVVEESALARFRTDVVDNRRARTVHTQVRLIRRVTAAVITVLAVGAMLLTIPGARALGTSLLASAGLVGVVAALAAQSLLGNVLAGLQLAFGGSLRLDDVVIVEGEWGRIEELTLTYVVVQVWDDRRLIVPTSYFTTKPFQNWTRTELALLGTVELDVDWAAPVERLRAELREVVSGSDLWDGRVSVLQVTDAVGGNVRLRALVSAADAPKLWDLRCLVRERLITWLREYDDDALPRTRTSLVTEPAPASAGPWPDGARPVAGDARVFGGDAGSRERARVMAGRVDDDR</sequence>
<dbReference type="PANTHER" id="PTHR30566">
    <property type="entry name" value="YNAI-RELATED MECHANOSENSITIVE ION CHANNEL"/>
    <property type="match status" value="1"/>
</dbReference>
<dbReference type="InterPro" id="IPR006685">
    <property type="entry name" value="MscS_channel_2nd"/>
</dbReference>
<dbReference type="InterPro" id="IPR010920">
    <property type="entry name" value="LSM_dom_sf"/>
</dbReference>
<evidence type="ECO:0000256" key="1">
    <source>
        <dbReference type="ARBA" id="ARBA00004370"/>
    </source>
</evidence>
<evidence type="ECO:0000313" key="8">
    <source>
        <dbReference type="EMBL" id="GAA1818729.1"/>
    </source>
</evidence>
<dbReference type="InterPro" id="IPR023408">
    <property type="entry name" value="MscS_beta-dom_sf"/>
</dbReference>
<dbReference type="Proteomes" id="UP001500218">
    <property type="component" value="Unassembled WGS sequence"/>
</dbReference>
<comment type="caution">
    <text evidence="8">The sequence shown here is derived from an EMBL/GenBank/DDBJ whole genome shotgun (WGS) entry which is preliminary data.</text>
</comment>
<name>A0ABN2MCJ9_9ACTN</name>
<keyword evidence="4 6" id="KW-0472">Membrane</keyword>
<gene>
    <name evidence="8" type="ORF">GCM10009682_44290</name>
</gene>
<evidence type="ECO:0000256" key="5">
    <source>
        <dbReference type="SAM" id="MobiDB-lite"/>
    </source>
</evidence>
<keyword evidence="9" id="KW-1185">Reference proteome</keyword>
<keyword evidence="2 6" id="KW-0812">Transmembrane</keyword>
<protein>
    <submittedName>
        <fullName evidence="8">Mechanosensitive ion channel</fullName>
    </submittedName>
</protein>
<accession>A0ABN2MCJ9</accession>
<feature type="transmembrane region" description="Helical" evidence="6">
    <location>
        <begin position="83"/>
        <end position="103"/>
    </location>
</feature>
<proteinExistence type="predicted"/>
<feature type="compositionally biased region" description="Basic and acidic residues" evidence="5">
    <location>
        <begin position="373"/>
        <end position="389"/>
    </location>
</feature>
<evidence type="ECO:0000256" key="3">
    <source>
        <dbReference type="ARBA" id="ARBA00022989"/>
    </source>
</evidence>
<feature type="domain" description="Mechanosensitive ion channel MscS" evidence="7">
    <location>
        <begin position="179"/>
        <end position="245"/>
    </location>
</feature>
<evidence type="ECO:0000256" key="4">
    <source>
        <dbReference type="ARBA" id="ARBA00023136"/>
    </source>
</evidence>
<dbReference type="Pfam" id="PF00924">
    <property type="entry name" value="MS_channel_2nd"/>
    <property type="match status" value="1"/>
</dbReference>
<feature type="transmembrane region" description="Helical" evidence="6">
    <location>
        <begin position="130"/>
        <end position="149"/>
    </location>
</feature>
<dbReference type="PANTHER" id="PTHR30566:SF25">
    <property type="entry name" value="INNER MEMBRANE PROTEIN"/>
    <property type="match status" value="1"/>
</dbReference>
<feature type="region of interest" description="Disordered" evidence="5">
    <location>
        <begin position="344"/>
        <end position="389"/>
    </location>
</feature>
<dbReference type="SUPFAM" id="SSF50182">
    <property type="entry name" value="Sm-like ribonucleoproteins"/>
    <property type="match status" value="1"/>
</dbReference>
<evidence type="ECO:0000256" key="6">
    <source>
        <dbReference type="SAM" id="Phobius"/>
    </source>
</evidence>
<organism evidence="8 9">
    <name type="scientific">Luedemannella flava</name>
    <dbReference type="NCBI Taxonomy" id="349316"/>
    <lineage>
        <taxon>Bacteria</taxon>
        <taxon>Bacillati</taxon>
        <taxon>Actinomycetota</taxon>
        <taxon>Actinomycetes</taxon>
        <taxon>Micromonosporales</taxon>
        <taxon>Micromonosporaceae</taxon>
        <taxon>Luedemannella</taxon>
    </lineage>
</organism>
<evidence type="ECO:0000256" key="2">
    <source>
        <dbReference type="ARBA" id="ARBA00022692"/>
    </source>
</evidence>
<comment type="subcellular location">
    <subcellularLocation>
        <location evidence="1">Membrane</location>
    </subcellularLocation>
</comment>
<keyword evidence="3 6" id="KW-1133">Transmembrane helix</keyword>
<feature type="transmembrane region" description="Helical" evidence="6">
    <location>
        <begin position="54"/>
        <end position="71"/>
    </location>
</feature>
<dbReference type="Gene3D" id="2.30.30.60">
    <property type="match status" value="1"/>
</dbReference>
<evidence type="ECO:0000313" key="9">
    <source>
        <dbReference type="Proteomes" id="UP001500218"/>
    </source>
</evidence>
<dbReference type="EMBL" id="BAAALT010000157">
    <property type="protein sequence ID" value="GAA1818729.1"/>
    <property type="molecule type" value="Genomic_DNA"/>
</dbReference>